<protein>
    <recommendedName>
        <fullName evidence="3">AP2/ERF domain-containing protein</fullName>
    </recommendedName>
</protein>
<dbReference type="KEGG" id="vg:54981628"/>
<evidence type="ECO:0000313" key="1">
    <source>
        <dbReference type="EMBL" id="ASU03305.1"/>
    </source>
</evidence>
<accession>A0A223LH54</accession>
<name>A0A223LH54_9CAUD</name>
<evidence type="ECO:0008006" key="3">
    <source>
        <dbReference type="Google" id="ProtNLM"/>
    </source>
</evidence>
<sequence>MSKGVQGVGFNSGGSYRVMESPNVKTKAYSVWKDMLRRGYSESYKKKRPTYKDVTVCEEWLDYQKFAEWFYTNYKEGFQLDKDIVSRGNKVYCPEFCRFIPQDLNSLLVNRTGGSRNYDLPLGVSYRKDSGKYVAWCNNGEGITINLGSKETPEEAFILYKEYKESIIKRKATEYYGKGIIDSDTYNSLMEYEVNESG</sequence>
<keyword evidence="2" id="KW-1185">Reference proteome</keyword>
<reference evidence="1 2" key="1">
    <citation type="submission" date="2017-06" db="EMBL/GenBank/DDBJ databases">
        <title>A Novel Lytic Pseudoalteromonas phage Isolated from Qingdao coast of China.</title>
        <authorList>
            <person name="Li H."/>
        </authorList>
    </citation>
    <scope>NUCLEOTIDE SEQUENCE [LARGE SCALE GENOMIC DNA]</scope>
</reference>
<proteinExistence type="predicted"/>
<evidence type="ECO:0000313" key="2">
    <source>
        <dbReference type="Proteomes" id="UP000222256"/>
    </source>
</evidence>
<dbReference type="GeneID" id="54981628"/>
<dbReference type="RefSeq" id="YP_009791446.1">
    <property type="nucleotide sequence ID" value="NC_047839.1"/>
</dbReference>
<dbReference type="EMBL" id="MF370964">
    <property type="protein sequence ID" value="ASU03305.1"/>
    <property type="molecule type" value="Genomic_DNA"/>
</dbReference>
<dbReference type="Proteomes" id="UP000222256">
    <property type="component" value="Segment"/>
</dbReference>
<organism evidence="1 2">
    <name type="scientific">Pseudoalteromonas phage J2-1</name>
    <dbReference type="NCBI Taxonomy" id="2023998"/>
    <lineage>
        <taxon>Viruses</taxon>
        <taxon>Duplodnaviria</taxon>
        <taxon>Heunggongvirae</taxon>
        <taxon>Uroviricota</taxon>
        <taxon>Caudoviricetes</taxon>
        <taxon>Qingdaovirus</taxon>
        <taxon>Qingdaovirus J21</taxon>
    </lineage>
</organism>